<keyword evidence="3" id="KW-1185">Reference proteome</keyword>
<dbReference type="Proteomes" id="UP000765509">
    <property type="component" value="Unassembled WGS sequence"/>
</dbReference>
<feature type="chain" id="PRO_5040406234" description="Cyanovirin-N domain-containing protein" evidence="1">
    <location>
        <begin position="29"/>
        <end position="136"/>
    </location>
</feature>
<sequence length="136" mass="14160">MNLLFRGPSAGLLFILANLSAYTLTVGALQCTNTFGRSGSSVLCGDGTQELACQLASCHLPGASGSNSLKDLIFTQCTVGSQSNVELLAFSFYTELDPRHIVVSAGQLRNPSGDFPAGGVSCPISNTVRPICDVCK</sequence>
<accession>A0A9Q3CZV2</accession>
<name>A0A9Q3CZV2_9BASI</name>
<evidence type="ECO:0000313" key="2">
    <source>
        <dbReference type="EMBL" id="MBW0494134.1"/>
    </source>
</evidence>
<dbReference type="AlphaFoldDB" id="A0A9Q3CZV2"/>
<keyword evidence="1" id="KW-0732">Signal</keyword>
<comment type="caution">
    <text evidence="2">The sequence shown here is derived from an EMBL/GenBank/DDBJ whole genome shotgun (WGS) entry which is preliminary data.</text>
</comment>
<evidence type="ECO:0000313" key="3">
    <source>
        <dbReference type="Proteomes" id="UP000765509"/>
    </source>
</evidence>
<dbReference type="EMBL" id="AVOT02012419">
    <property type="protein sequence ID" value="MBW0494134.1"/>
    <property type="molecule type" value="Genomic_DNA"/>
</dbReference>
<gene>
    <name evidence="2" type="ORF">O181_033849</name>
</gene>
<evidence type="ECO:0000256" key="1">
    <source>
        <dbReference type="SAM" id="SignalP"/>
    </source>
</evidence>
<reference evidence="2" key="1">
    <citation type="submission" date="2021-03" db="EMBL/GenBank/DDBJ databases">
        <title>Draft genome sequence of rust myrtle Austropuccinia psidii MF-1, a brazilian biotype.</title>
        <authorList>
            <person name="Quecine M.C."/>
            <person name="Pachon D.M.R."/>
            <person name="Bonatelli M.L."/>
            <person name="Correr F.H."/>
            <person name="Franceschini L.M."/>
            <person name="Leite T.F."/>
            <person name="Margarido G.R.A."/>
            <person name="Almeida C.A."/>
            <person name="Ferrarezi J.A."/>
            <person name="Labate C.A."/>
        </authorList>
    </citation>
    <scope>NUCLEOTIDE SEQUENCE</scope>
    <source>
        <strain evidence="2">MF-1</strain>
    </source>
</reference>
<protein>
    <recommendedName>
        <fullName evidence="4">Cyanovirin-N domain-containing protein</fullName>
    </recommendedName>
</protein>
<feature type="signal peptide" evidence="1">
    <location>
        <begin position="1"/>
        <end position="28"/>
    </location>
</feature>
<proteinExistence type="predicted"/>
<organism evidence="2 3">
    <name type="scientific">Austropuccinia psidii MF-1</name>
    <dbReference type="NCBI Taxonomy" id="1389203"/>
    <lineage>
        <taxon>Eukaryota</taxon>
        <taxon>Fungi</taxon>
        <taxon>Dikarya</taxon>
        <taxon>Basidiomycota</taxon>
        <taxon>Pucciniomycotina</taxon>
        <taxon>Pucciniomycetes</taxon>
        <taxon>Pucciniales</taxon>
        <taxon>Sphaerophragmiaceae</taxon>
        <taxon>Austropuccinia</taxon>
    </lineage>
</organism>
<evidence type="ECO:0008006" key="4">
    <source>
        <dbReference type="Google" id="ProtNLM"/>
    </source>
</evidence>